<feature type="chain" id="PRO_5024897443" description="Homogentisate 1,2-dioxygenase" evidence="1">
    <location>
        <begin position="24"/>
        <end position="171"/>
    </location>
</feature>
<accession>A0A5P6P7A1</accession>
<gene>
    <name evidence="2" type="ORF">F8237_18640</name>
</gene>
<name>A0A5P6P7A1_9BRAD</name>
<evidence type="ECO:0000313" key="3">
    <source>
        <dbReference type="Proteomes" id="UP000325641"/>
    </source>
</evidence>
<evidence type="ECO:0008006" key="4">
    <source>
        <dbReference type="Google" id="ProtNLM"/>
    </source>
</evidence>
<reference evidence="3" key="1">
    <citation type="submission" date="2019-10" db="EMBL/GenBank/DDBJ databases">
        <title>Complete Genome Sequence of Bradyrhizobium betae type strain PL7HG1T.</title>
        <authorList>
            <person name="Bromfield E.S.P."/>
            <person name="Cloutier S."/>
        </authorList>
    </citation>
    <scope>NUCLEOTIDE SEQUENCE [LARGE SCALE GENOMIC DNA]</scope>
    <source>
        <strain evidence="3">PL7HG1</strain>
    </source>
</reference>
<dbReference type="EMBL" id="CP044543">
    <property type="protein sequence ID" value="QFI74239.1"/>
    <property type="molecule type" value="Genomic_DNA"/>
</dbReference>
<feature type="signal peptide" evidence="1">
    <location>
        <begin position="1"/>
        <end position="23"/>
    </location>
</feature>
<dbReference type="KEGG" id="bbet:F8237_18640"/>
<dbReference type="Proteomes" id="UP000325641">
    <property type="component" value="Chromosome"/>
</dbReference>
<proteinExistence type="predicted"/>
<keyword evidence="1" id="KW-0732">Signal</keyword>
<evidence type="ECO:0000313" key="2">
    <source>
        <dbReference type="EMBL" id="QFI74239.1"/>
    </source>
</evidence>
<organism evidence="2 3">
    <name type="scientific">Bradyrhizobium betae</name>
    <dbReference type="NCBI Taxonomy" id="244734"/>
    <lineage>
        <taxon>Bacteria</taxon>
        <taxon>Pseudomonadati</taxon>
        <taxon>Pseudomonadota</taxon>
        <taxon>Alphaproteobacteria</taxon>
        <taxon>Hyphomicrobiales</taxon>
        <taxon>Nitrobacteraceae</taxon>
        <taxon>Bradyrhizobium</taxon>
    </lineage>
</organism>
<dbReference type="AlphaFoldDB" id="A0A5P6P7A1"/>
<protein>
    <recommendedName>
        <fullName evidence="4">Homogentisate 1,2-dioxygenase</fullName>
    </recommendedName>
</protein>
<sequence length="171" mass="17729">MGFDMRVLAILAALSLGVTSALAAEEPSGCDKFKWPIERERAALTAPDRPRLASGSEQAALPSSAITLGLVAPAEAKLPTPPERAPKDGTFAGFTSVKTAKAGLYMISLSGGAWVDVVQDGHFLKPVAFSGATDCDGIRKTVKYQLSAQPFVLQISGAGDNSVSVAILPSE</sequence>
<dbReference type="OrthoDB" id="7376020at2"/>
<evidence type="ECO:0000256" key="1">
    <source>
        <dbReference type="SAM" id="SignalP"/>
    </source>
</evidence>